<dbReference type="EMBL" id="HBKN01048032">
    <property type="protein sequence ID" value="CAE2338223.1"/>
    <property type="molecule type" value="Transcribed_RNA"/>
</dbReference>
<dbReference type="EMBL" id="HBKN01048041">
    <property type="protein sequence ID" value="CAE2338241.1"/>
    <property type="molecule type" value="Transcribed_RNA"/>
</dbReference>
<evidence type="ECO:0000313" key="1">
    <source>
        <dbReference type="EMBL" id="CAE2338223.1"/>
    </source>
</evidence>
<organism evidence="1">
    <name type="scientific">Guillardia theta</name>
    <name type="common">Cryptophyte</name>
    <name type="synonym">Cryptomonas phi</name>
    <dbReference type="NCBI Taxonomy" id="55529"/>
    <lineage>
        <taxon>Eukaryota</taxon>
        <taxon>Cryptophyceae</taxon>
        <taxon>Pyrenomonadales</taxon>
        <taxon>Geminigeraceae</taxon>
        <taxon>Guillardia</taxon>
    </lineage>
</organism>
<protein>
    <submittedName>
        <fullName evidence="1">Uncharacterized protein</fullName>
    </submittedName>
</protein>
<reference evidence="1" key="1">
    <citation type="submission" date="2021-01" db="EMBL/GenBank/DDBJ databases">
        <authorList>
            <person name="Corre E."/>
            <person name="Pelletier E."/>
            <person name="Niang G."/>
            <person name="Scheremetjew M."/>
            <person name="Finn R."/>
            <person name="Kale V."/>
            <person name="Holt S."/>
            <person name="Cochrane G."/>
            <person name="Meng A."/>
            <person name="Brown T."/>
            <person name="Cohen L."/>
        </authorList>
    </citation>
    <scope>NUCLEOTIDE SEQUENCE</scope>
    <source>
        <strain evidence="1">CCMP 2712</strain>
    </source>
</reference>
<gene>
    <name evidence="1" type="ORF">GTHE00462_LOCUS37521</name>
    <name evidence="2" type="ORF">GTHE00462_LOCUS37530</name>
</gene>
<sequence>MSPRVFDDADEEIFFPYEIEKKKMQEETSRIENDPADTGITVWVFISFFPTCLSSYFGNRMEPWPWRGFSVQTRVSYRGRIFLNLALVQGCWDASARGLSCGMPSGVLLNVVPCRLDCETMIMTDLKQVLPRLHVASKINCRGRNVVVKTLEWGKSTDEDHIMDTLENIAPDVWFRSNFMQDMTV</sequence>
<dbReference type="AlphaFoldDB" id="A0A6U6DEI3"/>
<name>A0A6U6DEI3_GUITH</name>
<proteinExistence type="predicted"/>
<accession>A0A6U6DEI3</accession>
<evidence type="ECO:0000313" key="2">
    <source>
        <dbReference type="EMBL" id="CAE2338241.1"/>
    </source>
</evidence>